<dbReference type="Pfam" id="PF25863">
    <property type="entry name" value="PglZ_C"/>
    <property type="match status" value="1"/>
</dbReference>
<dbReference type="SUPFAM" id="SSF53649">
    <property type="entry name" value="Alkaline phosphatase-like"/>
    <property type="match status" value="1"/>
</dbReference>
<reference evidence="5 6" key="1">
    <citation type="journal article" date="2019" name="Int. J. Syst. Evol. Microbiol.">
        <title>The Global Catalogue of Microorganisms (GCM) 10K type strain sequencing project: providing services to taxonomists for standard genome sequencing and annotation.</title>
        <authorList>
            <consortium name="The Broad Institute Genomics Platform"/>
            <consortium name="The Broad Institute Genome Sequencing Center for Infectious Disease"/>
            <person name="Wu L."/>
            <person name="Ma J."/>
        </authorList>
    </citation>
    <scope>NUCLEOTIDE SEQUENCE [LARGE SCALE GENOMIC DNA]</scope>
    <source>
        <strain evidence="5 6">JCM 15933</strain>
    </source>
</reference>
<evidence type="ECO:0000259" key="3">
    <source>
        <dbReference type="Pfam" id="PF25862"/>
    </source>
</evidence>
<organism evidence="5 6">
    <name type="scientific">Dactylosporangium maewongense</name>
    <dbReference type="NCBI Taxonomy" id="634393"/>
    <lineage>
        <taxon>Bacteria</taxon>
        <taxon>Bacillati</taxon>
        <taxon>Actinomycetota</taxon>
        <taxon>Actinomycetes</taxon>
        <taxon>Micromonosporales</taxon>
        <taxon>Micromonosporaceae</taxon>
        <taxon>Dactylosporangium</taxon>
    </lineage>
</organism>
<feature type="domain" description="Alkaline phosphatase-like protein PglZ C-terminal" evidence="4">
    <location>
        <begin position="780"/>
        <end position="880"/>
    </location>
</feature>
<protein>
    <submittedName>
        <fullName evidence="5">BREX-2 system phosphatase PglZ</fullName>
    </submittedName>
</protein>
<keyword evidence="6" id="KW-1185">Reference proteome</keyword>
<dbReference type="EMBL" id="BAAAQD010000055">
    <property type="protein sequence ID" value="GAA1575616.1"/>
    <property type="molecule type" value="Genomic_DNA"/>
</dbReference>
<gene>
    <name evidence="5" type="primary">pglZ</name>
    <name evidence="5" type="ORF">GCM10009827_116820</name>
</gene>
<dbReference type="RefSeq" id="WP_344515383.1">
    <property type="nucleotide sequence ID" value="NZ_BAAAQD010000055.1"/>
</dbReference>
<dbReference type="Proteomes" id="UP001501470">
    <property type="component" value="Unassembled WGS sequence"/>
</dbReference>
<evidence type="ECO:0000256" key="1">
    <source>
        <dbReference type="SAM" id="MobiDB-lite"/>
    </source>
</evidence>
<evidence type="ECO:0000259" key="2">
    <source>
        <dbReference type="Pfam" id="PF25861"/>
    </source>
</evidence>
<comment type="caution">
    <text evidence="5">The sequence shown here is derived from an EMBL/GenBank/DDBJ whole genome shotgun (WGS) entry which is preliminary data.</text>
</comment>
<feature type="domain" description="Alkaline phosphatase-like protein PglZ N-terminal" evidence="3">
    <location>
        <begin position="11"/>
        <end position="108"/>
    </location>
</feature>
<evidence type="ECO:0000259" key="4">
    <source>
        <dbReference type="Pfam" id="PF25863"/>
    </source>
</evidence>
<dbReference type="Pfam" id="PF25862">
    <property type="entry name" value="PglZ_1st"/>
    <property type="match status" value="1"/>
</dbReference>
<dbReference type="InterPro" id="IPR058881">
    <property type="entry name" value="PglZ_2nd"/>
</dbReference>
<evidence type="ECO:0000313" key="6">
    <source>
        <dbReference type="Proteomes" id="UP001501470"/>
    </source>
</evidence>
<name>A0ABN2DGE0_9ACTN</name>
<dbReference type="InterPro" id="IPR017850">
    <property type="entry name" value="Alkaline_phosphatase_core_sf"/>
</dbReference>
<evidence type="ECO:0000313" key="5">
    <source>
        <dbReference type="EMBL" id="GAA1575616.1"/>
    </source>
</evidence>
<dbReference type="Pfam" id="PF08665">
    <property type="entry name" value="PglZ"/>
    <property type="match status" value="1"/>
</dbReference>
<dbReference type="InterPro" id="IPR047992">
    <property type="entry name" value="BREX_PglZ"/>
</dbReference>
<feature type="domain" description="Alkaline phosphatase-like protein PglZ second" evidence="2">
    <location>
        <begin position="176"/>
        <end position="320"/>
    </location>
</feature>
<dbReference type="InterPro" id="IPR058880">
    <property type="entry name" value="PglZ_N"/>
</dbReference>
<proteinExistence type="predicted"/>
<feature type="region of interest" description="Disordered" evidence="1">
    <location>
        <begin position="646"/>
        <end position="675"/>
    </location>
</feature>
<dbReference type="Pfam" id="PF25861">
    <property type="entry name" value="PglZ_2nd"/>
    <property type="match status" value="1"/>
</dbReference>
<dbReference type="InterPro" id="IPR058882">
    <property type="entry name" value="PglZ_C"/>
</dbReference>
<accession>A0ABN2DGE0</accession>
<dbReference type="NCBIfam" id="NF033446">
    <property type="entry name" value="BREX_PglZ_2"/>
    <property type="match status" value="1"/>
</dbReference>
<sequence length="885" mass="94294">MTSAAAAIAAPVATEAQVRAMVVDWLRSGRREPVLALFARPQWTGEPMLRISDTVVRIMPARSSLAVRAALVELAPGERLVVLTDRDDDDLGAGVLAHCSNQTVLNIDPWEIVRAHFEAAALDPALVRQRRHLAEALLEYAPAGGWPPVRGGVVTRDGAMRLLSARLLGIGPDDLDATGVVQWTLRGSDVVRYTAVDARLRTIVAGWLAETAGPTARWTLAAVDAGHGTDAIPLGLIAGLLWDGRAPTAAVAAARVRFEQYLGGATPREHEAAEWNRTVLAWVVRALGGEDKHEVQRILGRTEDLVRQLQAASLVGRSDLLPGGLDARLKTFAEDVRAALRRMSTSALEAAEAALRMVAQHRLAAVGDQHLTALMAMRALRWLATPDEPPATLADAVDRQVTTDGWLDRARLRLWVGVSDPALAAVYRELHAAVDARRTRHDEQFAALLAATTRADSPAGGMYFVEDVVRRVVKPLVDADRPVFLLVVDGMGVAASTELVESAMVADWWELTAAGGRRAGVVAALPTVTEVSRTSLFTGELRRGGQAEERAGLRQQLGSDAVLFHKADLLSGAGQSLASPVVAALRDRSIRTVAAVVNTIDDALDRSDPAATAWTLDAVRMVRHLLDAARGRVVVMLSDHGHVVDRGPDGELRGGTGVLSARWRPTADGPPAGDGEIRVAGRRVVLADGDVILPWRETVRYSARKAGYHGGASAAEVVIPLTILTAAGEPAPAGWSAAPVASPAWWRGPVSATSVVTPAEEATLFDITPAAPHAETIGAAPTFVAALLASTRYKRNRALRLAGRPVLPDERVSALLTALHEAGGRLPLETLAARADVPAQRIANVVTVLRRVLAVEGYQAVEVDGQIVTLDEKMLRDQFELGTSA</sequence>